<evidence type="ECO:0000256" key="1">
    <source>
        <dbReference type="ARBA" id="ARBA00009463"/>
    </source>
</evidence>
<organism evidence="5 6">
    <name type="scientific">Clostridium estertheticum</name>
    <dbReference type="NCBI Taxonomy" id="238834"/>
    <lineage>
        <taxon>Bacteria</taxon>
        <taxon>Bacillati</taxon>
        <taxon>Bacillota</taxon>
        <taxon>Clostridia</taxon>
        <taxon>Eubacteriales</taxon>
        <taxon>Clostridiaceae</taxon>
        <taxon>Clostridium</taxon>
    </lineage>
</organism>
<accession>A0AA47EM74</accession>
<evidence type="ECO:0000313" key="5">
    <source>
        <dbReference type="EMBL" id="WAG62777.1"/>
    </source>
</evidence>
<sequence length="311" mass="34958">MILSIKNITVFGPGMMGSGIAQVFAGCEELKVTIFIREKVEYDCMDKIKANLAVFEGKEIITKDEISNILSRIVLTENIEVAIKDADFIIECIPENMELKQNLFARLESMCRPDTIFATNTSVMSITEISEKCSNKSRIVGCHFWNPPYLIPLVEVVKSDYTSEDVMNRTMELLKKAKKHPIRVGKDVPGFVANRLQHALWREAISIVERGIADAATVDEAIKFGFGLRLPILGPMENADMVGTDLTLSIHSYILKHLESSTEPSPLLKEKVKQGNIGFKTGKGFQKWTPEQVKESNDGLREYLIKVLYNK</sequence>
<reference evidence="5" key="1">
    <citation type="submission" date="2021-11" db="EMBL/GenBank/DDBJ databases">
        <title>Clostridia strains as spoilage organisms.</title>
        <authorList>
            <person name="Wambui J."/>
            <person name="Stevens M.J.A."/>
            <person name="Stephan R."/>
        </authorList>
    </citation>
    <scope>NUCLEOTIDE SEQUENCE</scope>
    <source>
        <strain evidence="5">CF009</strain>
    </source>
</reference>
<dbReference type="RefSeq" id="WP_216125081.1">
    <property type="nucleotide sequence ID" value="NZ_CP086239.1"/>
</dbReference>
<gene>
    <name evidence="5" type="ORF">LL038_11300</name>
</gene>
<dbReference type="PIRSF" id="PIRSF000105">
    <property type="entry name" value="HCDH"/>
    <property type="match status" value="1"/>
</dbReference>
<keyword evidence="2" id="KW-0560">Oxidoreductase</keyword>
<dbReference type="Proteomes" id="UP001164733">
    <property type="component" value="Chromosome"/>
</dbReference>
<comment type="similarity">
    <text evidence="1">Belongs to the 3-hydroxyacyl-CoA dehydrogenase family.</text>
</comment>
<dbReference type="PANTHER" id="PTHR48075:SF5">
    <property type="entry name" value="3-HYDROXYBUTYRYL-COA DEHYDROGENASE"/>
    <property type="match status" value="1"/>
</dbReference>
<dbReference type="InterPro" id="IPR006176">
    <property type="entry name" value="3-OHacyl-CoA_DH_NAD-bd"/>
</dbReference>
<dbReference type="GO" id="GO:0070403">
    <property type="term" value="F:NAD+ binding"/>
    <property type="evidence" value="ECO:0007669"/>
    <property type="project" value="InterPro"/>
</dbReference>
<dbReference type="InterPro" id="IPR022694">
    <property type="entry name" value="3-OHacyl-CoA_DH"/>
</dbReference>
<dbReference type="EMBL" id="CP086239">
    <property type="protein sequence ID" value="WAG62777.1"/>
    <property type="molecule type" value="Genomic_DNA"/>
</dbReference>
<dbReference type="PANTHER" id="PTHR48075">
    <property type="entry name" value="3-HYDROXYACYL-COA DEHYDROGENASE FAMILY PROTEIN"/>
    <property type="match status" value="1"/>
</dbReference>
<proteinExistence type="inferred from homology"/>
<protein>
    <submittedName>
        <fullName evidence="5">3-hydroxyacyl-CoA dehydrogenase family protein</fullName>
    </submittedName>
</protein>
<dbReference type="GO" id="GO:0008691">
    <property type="term" value="F:3-hydroxybutyryl-CoA dehydrogenase activity"/>
    <property type="evidence" value="ECO:0007669"/>
    <property type="project" value="TreeGrafter"/>
</dbReference>
<feature type="domain" description="3-hydroxyacyl-CoA dehydrogenase NAD binding" evidence="4">
    <location>
        <begin position="7"/>
        <end position="187"/>
    </location>
</feature>
<name>A0AA47EM74_9CLOT</name>
<evidence type="ECO:0000259" key="4">
    <source>
        <dbReference type="Pfam" id="PF02737"/>
    </source>
</evidence>
<dbReference type="Pfam" id="PF02737">
    <property type="entry name" value="3HCDH_N"/>
    <property type="match status" value="1"/>
</dbReference>
<dbReference type="GO" id="GO:0006635">
    <property type="term" value="P:fatty acid beta-oxidation"/>
    <property type="evidence" value="ECO:0007669"/>
    <property type="project" value="TreeGrafter"/>
</dbReference>
<feature type="domain" description="3-hydroxyacyl-CoA dehydrogenase C-terminal" evidence="3">
    <location>
        <begin position="190"/>
        <end position="288"/>
    </location>
</feature>
<dbReference type="InterPro" id="IPR006108">
    <property type="entry name" value="3HC_DH_C"/>
</dbReference>
<evidence type="ECO:0000313" key="6">
    <source>
        <dbReference type="Proteomes" id="UP001164733"/>
    </source>
</evidence>
<evidence type="ECO:0000259" key="3">
    <source>
        <dbReference type="Pfam" id="PF00725"/>
    </source>
</evidence>
<evidence type="ECO:0000256" key="2">
    <source>
        <dbReference type="ARBA" id="ARBA00023002"/>
    </source>
</evidence>
<dbReference type="PROSITE" id="PS51257">
    <property type="entry name" value="PROKAR_LIPOPROTEIN"/>
    <property type="match status" value="1"/>
</dbReference>
<dbReference type="AlphaFoldDB" id="A0AA47EM74"/>
<dbReference type="Pfam" id="PF00725">
    <property type="entry name" value="3HCDH"/>
    <property type="match status" value="1"/>
</dbReference>